<proteinExistence type="predicted"/>
<dbReference type="InterPro" id="IPR032675">
    <property type="entry name" value="LRR_dom_sf"/>
</dbReference>
<organism evidence="1">
    <name type="scientific">Rhodotorula toruloides</name>
    <name type="common">Yeast</name>
    <name type="synonym">Rhodosporidium toruloides</name>
    <dbReference type="NCBI Taxonomy" id="5286"/>
    <lineage>
        <taxon>Eukaryota</taxon>
        <taxon>Fungi</taxon>
        <taxon>Dikarya</taxon>
        <taxon>Basidiomycota</taxon>
        <taxon>Pucciniomycotina</taxon>
        <taxon>Microbotryomycetes</taxon>
        <taxon>Sporidiobolales</taxon>
        <taxon>Sporidiobolaceae</taxon>
        <taxon>Rhodotorula</taxon>
    </lineage>
</organism>
<dbReference type="Gene3D" id="3.80.10.10">
    <property type="entry name" value="Ribonuclease Inhibitor"/>
    <property type="match status" value="1"/>
</dbReference>
<dbReference type="OrthoDB" id="2525878at2759"/>
<reference evidence="1" key="1">
    <citation type="journal article" date="2014" name="Genome Announc.">
        <title>Draft genome sequence of Rhodosporidium toruloides CECT1137, an oleaginous yeast of biotechnological interest.</title>
        <authorList>
            <person name="Morin N."/>
            <person name="Calcas X."/>
            <person name="Devillers H."/>
            <person name="Durrens P."/>
            <person name="Sherman D.J."/>
            <person name="Nicaud J.-M."/>
            <person name="Neuveglise C."/>
        </authorList>
    </citation>
    <scope>NUCLEOTIDE SEQUENCE</scope>
    <source>
        <strain evidence="1">CECT1137</strain>
    </source>
</reference>
<dbReference type="EMBL" id="LK052950">
    <property type="protein sequence ID" value="CDR47874.1"/>
    <property type="molecule type" value="Genomic_DNA"/>
</dbReference>
<name>A0A061BD52_RHOTO</name>
<accession>A0A061BD52</accession>
<gene>
    <name evidence="1" type="ORF">RHTO0S_15e03114g</name>
</gene>
<protein>
    <submittedName>
        <fullName evidence="1">RHTO0S15e03114g1_1</fullName>
    </submittedName>
</protein>
<dbReference type="AlphaFoldDB" id="A0A061BD52"/>
<dbReference type="SUPFAM" id="SSF52047">
    <property type="entry name" value="RNI-like"/>
    <property type="match status" value="1"/>
</dbReference>
<evidence type="ECO:0000313" key="1">
    <source>
        <dbReference type="EMBL" id="CDR47874.1"/>
    </source>
</evidence>
<sequence length="499" mass="56196">MLDPSTTPAHRTPRVTIDALPTEVKTRIVEFCHEQDERMRRWIECLSEFDLSWPQYKSVRQKTMRDHPSTVGVLFGMSKTWSAIAAPFRFRTLSASKMESSVFSHFVGPRQSQHFSTLRLDTCQNYPVITALLPSLNLSNITDLAIDGAWYTASIDPYGDFDPSSILVGQLNDYAALPVAALLRQIKTLRLVHVRPADFWRMMPHTTHLTTLHITTCVSDGLQPRLSGMLVDVPHLHDLHLACKSSTSTERGQFSFQLAILDTHQHALFPQLRRFSYTGEVSATAVGFAALFSKSLEELTIDAIHDVDENEGPSLGDDCFAALTHLKLAGSWVSSWPILESISPERAPKLRDLTYECLECVDGLEEEHTGTLEMVDRFRKTAKRAPREFNFHLHLNADTWTATDRAFVAAYSAEHNNLPICLSCDEHMPSFGWSDPLTPPADEMPDSPLAREVREDVKRTLRFVEDLGRQLEASGTPADWSRAAELLRAAEFERSVMSM</sequence>